<accession>A0A3N5BIN8</accession>
<proteinExistence type="predicted"/>
<dbReference type="Gene3D" id="1.10.357.10">
    <property type="entry name" value="Tetracycline Repressor, domain 2"/>
    <property type="match status" value="1"/>
</dbReference>
<evidence type="ECO:0000256" key="1">
    <source>
        <dbReference type="ARBA" id="ARBA00023125"/>
    </source>
</evidence>
<name>A0A3N5BIN8_9BACL</name>
<organism evidence="4 5">
    <name type="scientific">Abyssicoccus albus</name>
    <dbReference type="NCBI Taxonomy" id="1817405"/>
    <lineage>
        <taxon>Bacteria</taxon>
        <taxon>Bacillati</taxon>
        <taxon>Bacillota</taxon>
        <taxon>Bacilli</taxon>
        <taxon>Bacillales</taxon>
        <taxon>Abyssicoccaceae</taxon>
    </lineage>
</organism>
<gene>
    <name evidence="4" type="ORF">EDD62_1270</name>
</gene>
<dbReference type="InterPro" id="IPR050624">
    <property type="entry name" value="HTH-type_Tx_Regulator"/>
</dbReference>
<dbReference type="SUPFAM" id="SSF46689">
    <property type="entry name" value="Homeodomain-like"/>
    <property type="match status" value="1"/>
</dbReference>
<evidence type="ECO:0000256" key="2">
    <source>
        <dbReference type="PROSITE-ProRule" id="PRU00335"/>
    </source>
</evidence>
<dbReference type="PANTHER" id="PTHR43479">
    <property type="entry name" value="ACREF/ENVCD OPERON REPRESSOR-RELATED"/>
    <property type="match status" value="1"/>
</dbReference>
<dbReference type="PANTHER" id="PTHR43479:SF8">
    <property type="entry name" value="TRANSCRIPTIONAL REGULATOR, TETR FAMILY"/>
    <property type="match status" value="1"/>
</dbReference>
<dbReference type="InterPro" id="IPR041603">
    <property type="entry name" value="YvdT_C"/>
</dbReference>
<evidence type="ECO:0000313" key="5">
    <source>
        <dbReference type="Proteomes" id="UP000277108"/>
    </source>
</evidence>
<dbReference type="EMBL" id="RKRK01000003">
    <property type="protein sequence ID" value="RPF56619.1"/>
    <property type="molecule type" value="Genomic_DNA"/>
</dbReference>
<dbReference type="InterPro" id="IPR009057">
    <property type="entry name" value="Homeodomain-like_sf"/>
</dbReference>
<reference evidence="4 5" key="1">
    <citation type="submission" date="2018-11" db="EMBL/GenBank/DDBJ databases">
        <title>Genomic Encyclopedia of Type Strains, Phase IV (KMG-IV): sequencing the most valuable type-strain genomes for metagenomic binning, comparative biology and taxonomic classification.</title>
        <authorList>
            <person name="Goeker M."/>
        </authorList>
    </citation>
    <scope>NUCLEOTIDE SEQUENCE [LARGE SCALE GENOMIC DNA]</scope>
    <source>
        <strain evidence="4 5">DSM 29158</strain>
    </source>
</reference>
<dbReference type="OrthoDB" id="9812484at2"/>
<dbReference type="RefSeq" id="WP_123807961.1">
    <property type="nucleotide sequence ID" value="NZ_RKRK01000003.1"/>
</dbReference>
<dbReference type="Pfam" id="PF00440">
    <property type="entry name" value="TetR_N"/>
    <property type="match status" value="1"/>
</dbReference>
<dbReference type="GO" id="GO:0003677">
    <property type="term" value="F:DNA binding"/>
    <property type="evidence" value="ECO:0007669"/>
    <property type="project" value="UniProtKB-UniRule"/>
</dbReference>
<dbReference type="SUPFAM" id="SSF48498">
    <property type="entry name" value="Tetracyclin repressor-like, C-terminal domain"/>
    <property type="match status" value="1"/>
</dbReference>
<dbReference type="AlphaFoldDB" id="A0A3N5BIN8"/>
<dbReference type="InterPro" id="IPR001647">
    <property type="entry name" value="HTH_TetR"/>
</dbReference>
<evidence type="ECO:0000313" key="4">
    <source>
        <dbReference type="EMBL" id="RPF56619.1"/>
    </source>
</evidence>
<feature type="DNA-binding region" description="H-T-H motif" evidence="2">
    <location>
        <begin position="28"/>
        <end position="47"/>
    </location>
</feature>
<dbReference type="Pfam" id="PF17934">
    <property type="entry name" value="TetR_C_26"/>
    <property type="match status" value="1"/>
</dbReference>
<comment type="caution">
    <text evidence="4">The sequence shown here is derived from an EMBL/GenBank/DDBJ whole genome shotgun (WGS) entry which is preliminary data.</text>
</comment>
<evidence type="ECO:0000259" key="3">
    <source>
        <dbReference type="PROSITE" id="PS50977"/>
    </source>
</evidence>
<dbReference type="PRINTS" id="PR00455">
    <property type="entry name" value="HTHTETR"/>
</dbReference>
<keyword evidence="1 2" id="KW-0238">DNA-binding</keyword>
<feature type="domain" description="HTH tetR-type" evidence="3">
    <location>
        <begin position="5"/>
        <end position="65"/>
    </location>
</feature>
<dbReference type="PROSITE" id="PS50977">
    <property type="entry name" value="HTH_TETR_2"/>
    <property type="match status" value="1"/>
</dbReference>
<keyword evidence="5" id="KW-1185">Reference proteome</keyword>
<dbReference type="InterPro" id="IPR036271">
    <property type="entry name" value="Tet_transcr_reg_TetR-rel_C_sf"/>
</dbReference>
<protein>
    <submittedName>
        <fullName evidence="4">TetR family transcriptional regulator</fullName>
    </submittedName>
</protein>
<sequence>MPSMKDKRSIILKSAKELFDQYGIENTRISAIVKKSKIAQGTFYLYFKSKQDLLSKLSIDSIQEYSDYLKEHTDVEQGVYYLLELSIDRIITMSKDSPKLTLIVFASVNEVMEESDWEMLYEPLRTVLKERLLYSMKAGDVRSDLNVEYTITFIISLIESTAKRFITVQHDDDIDRYKKELIEFIMNAIQ</sequence>
<dbReference type="Proteomes" id="UP000277108">
    <property type="component" value="Unassembled WGS sequence"/>
</dbReference>